<evidence type="ECO:0000313" key="1">
    <source>
        <dbReference type="Proteomes" id="UP000095286"/>
    </source>
</evidence>
<accession>A0AC35TWL1</accession>
<reference evidence="2" key="1">
    <citation type="submission" date="2016-11" db="UniProtKB">
        <authorList>
            <consortium name="WormBaseParasite"/>
        </authorList>
    </citation>
    <scope>IDENTIFICATION</scope>
    <source>
        <strain evidence="2">KR3021</strain>
    </source>
</reference>
<protein>
    <submittedName>
        <fullName evidence="2">Transmembrane protein</fullName>
    </submittedName>
</protein>
<sequence>MGGFRIPRAPQYASNPNKYVLGGRIHIETGLLVVIFFSCFREILEIIMTSQEKLYVIDIEFFTALFYDIMNITVMVGVIWTAIYKNPIFLLPYILMQMLFVFIWGMHFVLYFARAIIPSLPENPLLYTDDRKFD</sequence>
<dbReference type="WBParaSite" id="RSKR_0000511800.1">
    <property type="protein sequence ID" value="RSKR_0000511800.1"/>
    <property type="gene ID" value="RSKR_0000511800"/>
</dbReference>
<name>A0AC35TWL1_9BILA</name>
<proteinExistence type="predicted"/>
<organism evidence="1 2">
    <name type="scientific">Rhabditophanes sp. KR3021</name>
    <dbReference type="NCBI Taxonomy" id="114890"/>
    <lineage>
        <taxon>Eukaryota</taxon>
        <taxon>Metazoa</taxon>
        <taxon>Ecdysozoa</taxon>
        <taxon>Nematoda</taxon>
        <taxon>Chromadorea</taxon>
        <taxon>Rhabditida</taxon>
        <taxon>Tylenchina</taxon>
        <taxon>Panagrolaimomorpha</taxon>
        <taxon>Strongyloidoidea</taxon>
        <taxon>Alloionematidae</taxon>
        <taxon>Rhabditophanes</taxon>
    </lineage>
</organism>
<evidence type="ECO:0000313" key="2">
    <source>
        <dbReference type="WBParaSite" id="RSKR_0000511800.1"/>
    </source>
</evidence>
<dbReference type="Proteomes" id="UP000095286">
    <property type="component" value="Unplaced"/>
</dbReference>